<reference evidence="2 5" key="2">
    <citation type="submission" date="2021-07" db="EMBL/GenBank/DDBJ databases">
        <title>A novel phosphonate cluster across the Pantoea species complex is important for pathogenicity in onion.</title>
        <authorList>
            <person name="Zhao M."/>
            <person name="Stice S."/>
            <person name="Shin G.Y."/>
            <person name="Coutinho T."/>
            <person name="Gitaitis R."/>
            <person name="Kvitko B."/>
            <person name="Dutta B."/>
        </authorList>
    </citation>
    <scope>NUCLEOTIDE SEQUENCE [LARGE SCALE GENOMIC DNA]</scope>
    <source>
        <strain evidence="2 5">BD 382</strain>
    </source>
</reference>
<dbReference type="Proteomes" id="UP000245981">
    <property type="component" value="Unassembled WGS sequence"/>
</dbReference>
<evidence type="ECO:0000313" key="3">
    <source>
        <dbReference type="EMBL" id="PWL00930.1"/>
    </source>
</evidence>
<dbReference type="EMBL" id="QGHF01000001">
    <property type="protein sequence ID" value="PWL00930.1"/>
    <property type="molecule type" value="Genomic_DNA"/>
</dbReference>
<dbReference type="RefSeq" id="WP_164484316.1">
    <property type="nucleotide sequence ID" value="NZ_CP125958.1"/>
</dbReference>
<keyword evidence="1" id="KW-0472">Membrane</keyword>
<dbReference type="Proteomes" id="UP001197236">
    <property type="component" value="Unassembled WGS sequence"/>
</dbReference>
<keyword evidence="1" id="KW-1133">Transmembrane helix</keyword>
<sequence>MQAIILTLLLVITLLVGAALCLWRKHGWRNKKHLIVMLIVLAAAVQLVNVKLLMTGQ</sequence>
<keyword evidence="5" id="KW-1185">Reference proteome</keyword>
<dbReference type="GeneID" id="99736782"/>
<dbReference type="AlphaFoldDB" id="A0A2V2BNP6"/>
<feature type="transmembrane region" description="Helical" evidence="1">
    <location>
        <begin position="34"/>
        <end position="54"/>
    </location>
</feature>
<organism evidence="3 4">
    <name type="scientific">Pantoea allii</name>
    <dbReference type="NCBI Taxonomy" id="574096"/>
    <lineage>
        <taxon>Bacteria</taxon>
        <taxon>Pseudomonadati</taxon>
        <taxon>Pseudomonadota</taxon>
        <taxon>Gammaproteobacteria</taxon>
        <taxon>Enterobacterales</taxon>
        <taxon>Erwiniaceae</taxon>
        <taxon>Pantoea</taxon>
    </lineage>
</organism>
<evidence type="ECO:0000256" key="1">
    <source>
        <dbReference type="SAM" id="Phobius"/>
    </source>
</evidence>
<evidence type="ECO:0000313" key="2">
    <source>
        <dbReference type="EMBL" id="MBW1255877.1"/>
    </source>
</evidence>
<comment type="caution">
    <text evidence="3">The sequence shown here is derived from an EMBL/GenBank/DDBJ whole genome shotgun (WGS) entry which is preliminary data.</text>
</comment>
<keyword evidence="1" id="KW-0812">Transmembrane</keyword>
<accession>A0A2V2BNP6</accession>
<proteinExistence type="predicted"/>
<gene>
    <name evidence="3" type="ORF">C7431_101744</name>
    <name evidence="2" type="ORF">KYI95_01450</name>
</gene>
<evidence type="ECO:0000313" key="5">
    <source>
        <dbReference type="Proteomes" id="UP001197236"/>
    </source>
</evidence>
<dbReference type="EMBL" id="JAHVXZ010000001">
    <property type="protein sequence ID" value="MBW1255877.1"/>
    <property type="molecule type" value="Genomic_DNA"/>
</dbReference>
<evidence type="ECO:0000313" key="4">
    <source>
        <dbReference type="Proteomes" id="UP000245981"/>
    </source>
</evidence>
<reference evidence="3 4" key="1">
    <citation type="submission" date="2018-05" db="EMBL/GenBank/DDBJ databases">
        <title>Genomic Encyclopedia of Type Strains, Phase IV (KMG-V): Genome sequencing to study the core and pangenomes of soil and plant-associated prokaryotes.</title>
        <authorList>
            <person name="Whitman W."/>
        </authorList>
    </citation>
    <scope>NUCLEOTIDE SEQUENCE [LARGE SCALE GENOMIC DNA]</scope>
    <source>
        <strain evidence="3 4">PNA 200-10</strain>
    </source>
</reference>
<protein>
    <submittedName>
        <fullName evidence="3">Uncharacterized protein</fullName>
    </submittedName>
</protein>
<name>A0A2V2BNP6_9GAMM</name>